<evidence type="ECO:0000313" key="2">
    <source>
        <dbReference type="EMBL" id="GIH85669.1"/>
    </source>
</evidence>
<dbReference type="PANTHER" id="PTHR35010">
    <property type="entry name" value="BLL4672 PROTEIN-RELATED"/>
    <property type="match status" value="1"/>
</dbReference>
<sequence>MVIVGCVTTASGNRPVGELLRQWRERRRMSQLDLSIQADISTRHLSFVETGRSKPSRSMILHLADELDLPLRERNRLLLAGGFAPVYAETPLNSPEMVSVREALGQVLSGHQPYPAVVVDQRWNLVDRNSATGLLLRGVAPELLEPPVNVLRLSLHPRGMAHRILNLGEWRAHLLHRLRHQISLTADPDLTALWRELDDYPCDQPEPEISPGPGQIVIPLRLRRGYRELVFFSTMTTFGHPMDITVAELAIEAYFPANPETAAYLQHQHHPD</sequence>
<dbReference type="Proteomes" id="UP000655044">
    <property type="component" value="Unassembled WGS sequence"/>
</dbReference>
<dbReference type="Gene3D" id="3.30.450.180">
    <property type="match status" value="1"/>
</dbReference>
<proteinExistence type="predicted"/>
<dbReference type="Gene3D" id="1.10.260.40">
    <property type="entry name" value="lambda repressor-like DNA-binding domains"/>
    <property type="match status" value="1"/>
</dbReference>
<accession>A0A8J3WD75</accession>
<organism evidence="2 3">
    <name type="scientific">Planobispora rosea</name>
    <dbReference type="NCBI Taxonomy" id="35762"/>
    <lineage>
        <taxon>Bacteria</taxon>
        <taxon>Bacillati</taxon>
        <taxon>Actinomycetota</taxon>
        <taxon>Actinomycetes</taxon>
        <taxon>Streptosporangiales</taxon>
        <taxon>Streptosporangiaceae</taxon>
        <taxon>Planobispora</taxon>
    </lineage>
</organism>
<dbReference type="InterPro" id="IPR041413">
    <property type="entry name" value="MLTR_LBD"/>
</dbReference>
<protein>
    <submittedName>
        <fullName evidence="2">Transcriptional regulator</fullName>
    </submittedName>
</protein>
<dbReference type="CDD" id="cd00093">
    <property type="entry name" value="HTH_XRE"/>
    <property type="match status" value="1"/>
</dbReference>
<keyword evidence="3" id="KW-1185">Reference proteome</keyword>
<dbReference type="Pfam" id="PF13560">
    <property type="entry name" value="HTH_31"/>
    <property type="match status" value="1"/>
</dbReference>
<dbReference type="Pfam" id="PF17765">
    <property type="entry name" value="MLTR_LBD"/>
    <property type="match status" value="1"/>
</dbReference>
<comment type="caution">
    <text evidence="2">The sequence shown here is derived from an EMBL/GenBank/DDBJ whole genome shotgun (WGS) entry which is preliminary data.</text>
</comment>
<dbReference type="AlphaFoldDB" id="A0A8J3WD75"/>
<name>A0A8J3WD75_PLARO</name>
<dbReference type="EMBL" id="BOOI01000038">
    <property type="protein sequence ID" value="GIH85669.1"/>
    <property type="molecule type" value="Genomic_DNA"/>
</dbReference>
<dbReference type="PANTHER" id="PTHR35010:SF4">
    <property type="entry name" value="BLL5781 PROTEIN"/>
    <property type="match status" value="1"/>
</dbReference>
<dbReference type="InterPro" id="IPR010982">
    <property type="entry name" value="Lambda_DNA-bd_dom_sf"/>
</dbReference>
<dbReference type="SUPFAM" id="SSF47413">
    <property type="entry name" value="lambda repressor-like DNA-binding domains"/>
    <property type="match status" value="1"/>
</dbReference>
<reference evidence="2" key="1">
    <citation type="submission" date="2021-01" db="EMBL/GenBank/DDBJ databases">
        <title>Whole genome shotgun sequence of Planobispora rosea NBRC 15558.</title>
        <authorList>
            <person name="Komaki H."/>
            <person name="Tamura T."/>
        </authorList>
    </citation>
    <scope>NUCLEOTIDE SEQUENCE</scope>
    <source>
        <strain evidence="2">NBRC 15558</strain>
    </source>
</reference>
<gene>
    <name evidence="2" type="ORF">Pro02_40770</name>
</gene>
<evidence type="ECO:0000259" key="1">
    <source>
        <dbReference type="PROSITE" id="PS50943"/>
    </source>
</evidence>
<dbReference type="PROSITE" id="PS50943">
    <property type="entry name" value="HTH_CROC1"/>
    <property type="match status" value="1"/>
</dbReference>
<dbReference type="SMART" id="SM00530">
    <property type="entry name" value="HTH_XRE"/>
    <property type="match status" value="1"/>
</dbReference>
<feature type="domain" description="HTH cro/C1-type" evidence="1">
    <location>
        <begin position="20"/>
        <end position="74"/>
    </location>
</feature>
<dbReference type="GO" id="GO:0003677">
    <property type="term" value="F:DNA binding"/>
    <property type="evidence" value="ECO:0007669"/>
    <property type="project" value="InterPro"/>
</dbReference>
<dbReference type="InterPro" id="IPR001387">
    <property type="entry name" value="Cro/C1-type_HTH"/>
</dbReference>
<evidence type="ECO:0000313" key="3">
    <source>
        <dbReference type="Proteomes" id="UP000655044"/>
    </source>
</evidence>